<dbReference type="KEGG" id="hhu:AR456_18265"/>
<keyword evidence="5" id="KW-0413">Isomerase</keyword>
<dbReference type="EMBL" id="AVBC01000019">
    <property type="protein sequence ID" value="ERL52038.1"/>
    <property type="molecule type" value="Genomic_DNA"/>
</dbReference>
<reference evidence="7 8" key="1">
    <citation type="submission" date="2013-08" db="EMBL/GenBank/DDBJ databases">
        <title>draft genome of Halomonas huanghegensis, strain BJGMM-B45T.</title>
        <authorList>
            <person name="Miao C."/>
            <person name="Wan Y."/>
            <person name="Jin W."/>
        </authorList>
    </citation>
    <scope>NUCLEOTIDE SEQUENCE [LARGE SCALE GENOMIC DNA]</scope>
    <source>
        <strain evidence="7 8">BJGMM-B45</strain>
    </source>
</reference>
<dbReference type="STRING" id="1178482.AR456_18265"/>
<dbReference type="PANTHER" id="PTHR47245">
    <property type="entry name" value="PEPTIDYLPROLYL ISOMERASE"/>
    <property type="match status" value="1"/>
</dbReference>
<gene>
    <name evidence="7" type="ORF">BJB45_08735</name>
</gene>
<dbReference type="OrthoDB" id="9769613at2"/>
<dbReference type="SUPFAM" id="SSF54534">
    <property type="entry name" value="FKBP-like"/>
    <property type="match status" value="1"/>
</dbReference>
<evidence type="ECO:0000259" key="6">
    <source>
        <dbReference type="PROSITE" id="PS50198"/>
    </source>
</evidence>
<dbReference type="PATRIC" id="fig|1178482.3.peg.904"/>
<dbReference type="InterPro" id="IPR046357">
    <property type="entry name" value="PPIase_dom_sf"/>
</dbReference>
<proteinExistence type="inferred from homology"/>
<name>W1N946_9GAMM</name>
<sequence>MQTIPAENIPATGSLQIRVGDSVIDEATIAGEMQFHPAASHDVAARAAARALVIQELLRQRAMMLDLHNDAHTAPDDYYPGESDIAQMLDRELQVPDPDEDACRRYHAHHPERFCEPPQYRVRHILLAAAPDDAEGRDRQYRQAGKLVKSLAKQGERFTELAQRHSSCPSRDQGGELGWLQPGQTVSELDRALEHLPTGLHDRPLASRYGWHVVCVDERREKLALPFDAVRDRVVRELTEQATRMALRHYLLALEAEIGVEGFSLDDDAMDGSLVR</sequence>
<comment type="similarity">
    <text evidence="2">Belongs to the PpiC/parvulin rotamase family.</text>
</comment>
<dbReference type="RefSeq" id="WP_021817870.1">
    <property type="nucleotide sequence ID" value="NZ_AVBC01000019.1"/>
</dbReference>
<dbReference type="InterPro" id="IPR000297">
    <property type="entry name" value="PPIase_PpiC"/>
</dbReference>
<evidence type="ECO:0000256" key="1">
    <source>
        <dbReference type="ARBA" id="ARBA00000971"/>
    </source>
</evidence>
<dbReference type="eggNOG" id="COG0760">
    <property type="taxonomic scope" value="Bacteria"/>
</dbReference>
<evidence type="ECO:0000256" key="5">
    <source>
        <dbReference type="PROSITE-ProRule" id="PRU00278"/>
    </source>
</evidence>
<evidence type="ECO:0000313" key="7">
    <source>
        <dbReference type="EMBL" id="ERL52038.1"/>
    </source>
</evidence>
<dbReference type="AlphaFoldDB" id="W1N946"/>
<evidence type="ECO:0000313" key="8">
    <source>
        <dbReference type="Proteomes" id="UP000019113"/>
    </source>
</evidence>
<evidence type="ECO:0000256" key="4">
    <source>
        <dbReference type="ARBA" id="ARBA00023110"/>
    </source>
</evidence>
<dbReference type="Gene3D" id="3.10.50.40">
    <property type="match status" value="1"/>
</dbReference>
<dbReference type="Proteomes" id="UP000019113">
    <property type="component" value="Unassembled WGS sequence"/>
</dbReference>
<feature type="domain" description="PpiC" evidence="6">
    <location>
        <begin position="117"/>
        <end position="218"/>
    </location>
</feature>
<dbReference type="GO" id="GO:0003755">
    <property type="term" value="F:peptidyl-prolyl cis-trans isomerase activity"/>
    <property type="evidence" value="ECO:0007669"/>
    <property type="project" value="UniProtKB-KW"/>
</dbReference>
<accession>W1N946</accession>
<evidence type="ECO:0000256" key="3">
    <source>
        <dbReference type="ARBA" id="ARBA00013194"/>
    </source>
</evidence>
<dbReference type="PANTHER" id="PTHR47245:SF2">
    <property type="entry name" value="PEPTIDYL-PROLYL CIS-TRANS ISOMERASE HP_0175-RELATED"/>
    <property type="match status" value="1"/>
</dbReference>
<dbReference type="EC" id="5.2.1.8" evidence="3"/>
<keyword evidence="8" id="KW-1185">Reference proteome</keyword>
<dbReference type="PROSITE" id="PS50198">
    <property type="entry name" value="PPIC_PPIASE_2"/>
    <property type="match status" value="1"/>
</dbReference>
<organism evidence="7 8">
    <name type="scientific">Halomonas huangheensis</name>
    <dbReference type="NCBI Taxonomy" id="1178482"/>
    <lineage>
        <taxon>Bacteria</taxon>
        <taxon>Pseudomonadati</taxon>
        <taxon>Pseudomonadota</taxon>
        <taxon>Gammaproteobacteria</taxon>
        <taxon>Oceanospirillales</taxon>
        <taxon>Halomonadaceae</taxon>
        <taxon>Halomonas</taxon>
    </lineage>
</organism>
<comment type="caution">
    <text evidence="7">The sequence shown here is derived from an EMBL/GenBank/DDBJ whole genome shotgun (WGS) entry which is preliminary data.</text>
</comment>
<protein>
    <recommendedName>
        <fullName evidence="3">peptidylprolyl isomerase</fullName>
        <ecNumber evidence="3">5.2.1.8</ecNumber>
    </recommendedName>
</protein>
<comment type="catalytic activity">
    <reaction evidence="1">
        <text>[protein]-peptidylproline (omega=180) = [protein]-peptidylproline (omega=0)</text>
        <dbReference type="Rhea" id="RHEA:16237"/>
        <dbReference type="Rhea" id="RHEA-COMP:10747"/>
        <dbReference type="Rhea" id="RHEA-COMP:10748"/>
        <dbReference type="ChEBI" id="CHEBI:83833"/>
        <dbReference type="ChEBI" id="CHEBI:83834"/>
        <dbReference type="EC" id="5.2.1.8"/>
    </reaction>
</comment>
<evidence type="ECO:0000256" key="2">
    <source>
        <dbReference type="ARBA" id="ARBA00007656"/>
    </source>
</evidence>
<dbReference type="InterPro" id="IPR050245">
    <property type="entry name" value="PrsA_foldase"/>
</dbReference>
<keyword evidence="4 5" id="KW-0697">Rotamase</keyword>
<dbReference type="Pfam" id="PF00639">
    <property type="entry name" value="Rotamase"/>
    <property type="match status" value="1"/>
</dbReference>